<keyword evidence="2" id="KW-1185">Reference proteome</keyword>
<accession>A0A5N0TGI1</accession>
<proteinExistence type="predicted"/>
<organism evidence="1 2">
    <name type="scientific">Marinihelvus fidelis</name>
    <dbReference type="NCBI Taxonomy" id="2613842"/>
    <lineage>
        <taxon>Bacteria</taxon>
        <taxon>Pseudomonadati</taxon>
        <taxon>Pseudomonadota</taxon>
        <taxon>Gammaproteobacteria</taxon>
        <taxon>Chromatiales</taxon>
        <taxon>Wenzhouxiangellaceae</taxon>
        <taxon>Marinihelvus</taxon>
    </lineage>
</organism>
<name>A0A5N0TGI1_9GAMM</name>
<gene>
    <name evidence="1" type="ORF">F3N42_02450</name>
</gene>
<comment type="caution">
    <text evidence="1">The sequence shown here is derived from an EMBL/GenBank/DDBJ whole genome shotgun (WGS) entry which is preliminary data.</text>
</comment>
<dbReference type="AlphaFoldDB" id="A0A5N0TGI1"/>
<dbReference type="Gene3D" id="3.10.620.30">
    <property type="match status" value="1"/>
</dbReference>
<evidence type="ECO:0000313" key="1">
    <source>
        <dbReference type="EMBL" id="KAA9133237.1"/>
    </source>
</evidence>
<evidence type="ECO:0008006" key="3">
    <source>
        <dbReference type="Google" id="ProtNLM"/>
    </source>
</evidence>
<dbReference type="EMBL" id="VYXP01000002">
    <property type="protein sequence ID" value="KAA9133237.1"/>
    <property type="molecule type" value="Genomic_DNA"/>
</dbReference>
<sequence length="673" mass="73797">MTQYPCRIAWVLILVLLGLPVKAHSARPPTWVKEQINYVSSHAPVPSSDQVGWTILSSEIHVALNEQGRLSFTYRKIWRLNDLKEQSLSILLPYDDTQQALSGPMVWVQKRRSWKNQKLKGQSVDVPDLSGPLVTGGRRLVISTDAVAPGRVVAASWTLTDRLEFPSTRVFSPLETLSVERFKVTADSNVRLFYNPVDGAVRDVTTGGLELWGLPSASPADARADAWRRSPLDAFPIVTVMRGDVAKQSWPDLALRVRALFDQALLEEADHGGPDYPNLAHELSGHLESRDEKIAALTAFVQSLTYRNIAWGAGAYTPDHPTEVLRTMSADCKAKTLLLHGLLEQIGVASTPVLVRLDQQYLAYSGPPTVSIFNHVVLAIHDGVMPEESTRLKQGPGRGSVLIDATDPIALLGATPYGLLGSEGLWLGEGGGLFKIEVSTPPSQQHARLTVDMDGFEKARFRLEITGGAELVRLVGQHVDAASGRLTNRSRRIIQQRFSMTVSGLVPDEIMYMAADQFLASPASLVMSGYIDLPAARLSGDRYAVGGLLKALAVSLDIPLEGYDDFSRWSDEEAGPDFRSARCCSAKQTRLLGEVELNVPEGWQVESWPRFEDISADWVEASVSSPESGARWTIKVEGHSGDFGDQSQAARRRDMNQIAKVLRGRVILTSTVP</sequence>
<dbReference type="Proteomes" id="UP000325372">
    <property type="component" value="Unassembled WGS sequence"/>
</dbReference>
<reference evidence="1 2" key="1">
    <citation type="submission" date="2019-09" db="EMBL/GenBank/DDBJ databases">
        <title>Wenzhouxiangella sp. Genome sequencing and assembly.</title>
        <authorList>
            <person name="Zhang R."/>
        </authorList>
    </citation>
    <scope>NUCLEOTIDE SEQUENCE [LARGE SCALE GENOMIC DNA]</scope>
    <source>
        <strain evidence="1 2">W260</strain>
    </source>
</reference>
<dbReference type="Gene3D" id="2.60.40.3140">
    <property type="match status" value="1"/>
</dbReference>
<protein>
    <recommendedName>
        <fullName evidence="3">DUF3857 domain-containing protein</fullName>
    </recommendedName>
</protein>
<evidence type="ECO:0000313" key="2">
    <source>
        <dbReference type="Proteomes" id="UP000325372"/>
    </source>
</evidence>